<keyword evidence="3" id="KW-1185">Reference proteome</keyword>
<gene>
    <name evidence="2" type="ORF">VRU48_02530</name>
</gene>
<dbReference type="InterPro" id="IPR038611">
    <property type="entry name" value="Arr_sf"/>
</dbReference>
<protein>
    <submittedName>
        <fullName evidence="2">NAD(+)--rifampin ADP-ribosyltransferase</fullName>
    </submittedName>
</protein>
<organism evidence="2 3">
    <name type="scientific">Pedobacter albus</name>
    <dbReference type="NCBI Taxonomy" id="3113905"/>
    <lineage>
        <taxon>Bacteria</taxon>
        <taxon>Pseudomonadati</taxon>
        <taxon>Bacteroidota</taxon>
        <taxon>Sphingobacteriia</taxon>
        <taxon>Sphingobacteriales</taxon>
        <taxon>Sphingobacteriaceae</taxon>
        <taxon>Pedobacter</taxon>
    </lineage>
</organism>
<feature type="domain" description="Rifampin ADP-ribosyltransferase" evidence="1">
    <location>
        <begin position="9"/>
        <end position="61"/>
    </location>
</feature>
<accession>A0ABU7I3C6</accession>
<evidence type="ECO:0000313" key="3">
    <source>
        <dbReference type="Proteomes" id="UP001336835"/>
    </source>
</evidence>
<name>A0ABU7I3C6_9SPHI</name>
<evidence type="ECO:0000313" key="2">
    <source>
        <dbReference type="EMBL" id="MEE1943967.1"/>
    </source>
</evidence>
<dbReference type="Gene3D" id="3.20.170.40">
    <property type="entry name" value="Rifampin ADP-ribosyltransferase domain"/>
    <property type="match status" value="1"/>
</dbReference>
<sequence>MYSPFAQAFFHGTKADLKIGDYIGPGFQCNYADRKLSHVYVADTLIAAIWGEEQAQDNENEINNFYMLVLWYLMLNHVLNSLVCD</sequence>
<dbReference type="RefSeq" id="WP_330106353.1">
    <property type="nucleotide sequence ID" value="NZ_JAZDQT010000001.1"/>
</dbReference>
<dbReference type="InterPro" id="IPR021975">
    <property type="entry name" value="Rifampin_Arr"/>
</dbReference>
<dbReference type="Proteomes" id="UP001336835">
    <property type="component" value="Unassembled WGS sequence"/>
</dbReference>
<reference evidence="2 3" key="1">
    <citation type="submission" date="2024-01" db="EMBL/GenBank/DDBJ databases">
        <title>Pedobacter sp. nov., isolated from fresh soil.</title>
        <authorList>
            <person name="Le N.T.T."/>
        </authorList>
    </citation>
    <scope>NUCLEOTIDE SEQUENCE [LARGE SCALE GENOMIC DNA]</scope>
    <source>
        <strain evidence="2 3">KR3-3</strain>
    </source>
</reference>
<comment type="caution">
    <text evidence="2">The sequence shown here is derived from an EMBL/GenBank/DDBJ whole genome shotgun (WGS) entry which is preliminary data.</text>
</comment>
<evidence type="ECO:0000259" key="1">
    <source>
        <dbReference type="Pfam" id="PF12120"/>
    </source>
</evidence>
<proteinExistence type="predicted"/>
<dbReference type="EMBL" id="JAZDQT010000001">
    <property type="protein sequence ID" value="MEE1943967.1"/>
    <property type="molecule type" value="Genomic_DNA"/>
</dbReference>
<dbReference type="Pfam" id="PF12120">
    <property type="entry name" value="Arr-ms"/>
    <property type="match status" value="1"/>
</dbReference>